<comment type="caution">
    <text evidence="2">The sequence shown here is derived from an EMBL/GenBank/DDBJ whole genome shotgun (WGS) entry which is preliminary data.</text>
</comment>
<keyword evidence="3" id="KW-1185">Reference proteome</keyword>
<dbReference type="VEuPathDB" id="FungiDB:RhiirA1_463883"/>
<dbReference type="VEuPathDB" id="FungiDB:RhiirA1_498898"/>
<dbReference type="VEuPathDB" id="FungiDB:FUN_004060"/>
<protein>
    <submittedName>
        <fullName evidence="2">Uncharacterized protein</fullName>
    </submittedName>
</protein>
<proteinExistence type="predicted"/>
<evidence type="ECO:0000313" key="3">
    <source>
        <dbReference type="Proteomes" id="UP000234323"/>
    </source>
</evidence>
<evidence type="ECO:0000256" key="1">
    <source>
        <dbReference type="SAM" id="Phobius"/>
    </source>
</evidence>
<feature type="transmembrane region" description="Helical" evidence="1">
    <location>
        <begin position="100"/>
        <end position="120"/>
    </location>
</feature>
<keyword evidence="1" id="KW-1133">Transmembrane helix</keyword>
<dbReference type="VEuPathDB" id="FungiDB:RhiirFUN_017766"/>
<name>A0A2I1GSE5_9GLOM</name>
<dbReference type="AlphaFoldDB" id="A0A2I1GSE5"/>
<sequence>MSKYHTVEDNPIEWKSDRNYGVTKNSFIFSFKDCDDIKKPIFSRVINEKSAILNKRTQESRSIIWWRRPYFEGWLETSTRFLPVICLENIRELRNIAFKAPNAIVVFGIILAFLILYSLFEDKPSNKKRGWGCVVLFAFDDTEGIEKELKKEDRGQYWYTPYLSRPIIKPITKIINEITKKNDLSESPHEFILERYIPGNNLHNEIKMENKVYKLFDGIGLEKIDYIESFSADDIARLEYIEINEIINRINTKIPLCYP</sequence>
<reference evidence="2 3" key="1">
    <citation type="submission" date="2015-10" db="EMBL/GenBank/DDBJ databases">
        <title>Genome analyses suggest a sexual origin of heterokaryosis in a supposedly ancient asexual fungus.</title>
        <authorList>
            <person name="Ropars J."/>
            <person name="Sedzielewska K."/>
            <person name="Noel J."/>
            <person name="Charron P."/>
            <person name="Farinelli L."/>
            <person name="Marton T."/>
            <person name="Kruger M."/>
            <person name="Pelin A."/>
            <person name="Brachmann A."/>
            <person name="Corradi N."/>
        </authorList>
    </citation>
    <scope>NUCLEOTIDE SEQUENCE [LARGE SCALE GENOMIC DNA]</scope>
    <source>
        <strain evidence="2 3">A4</strain>
    </source>
</reference>
<keyword evidence="1" id="KW-0812">Transmembrane</keyword>
<gene>
    <name evidence="2" type="ORF">RhiirA4_465607</name>
</gene>
<evidence type="ECO:0000313" key="2">
    <source>
        <dbReference type="EMBL" id="PKY49566.1"/>
    </source>
</evidence>
<dbReference type="Proteomes" id="UP000234323">
    <property type="component" value="Unassembled WGS sequence"/>
</dbReference>
<dbReference type="EMBL" id="LLXI01000758">
    <property type="protein sequence ID" value="PKY49566.1"/>
    <property type="molecule type" value="Genomic_DNA"/>
</dbReference>
<accession>A0A2I1GSE5</accession>
<keyword evidence="1" id="KW-0472">Membrane</keyword>
<organism evidence="2 3">
    <name type="scientific">Rhizophagus irregularis</name>
    <dbReference type="NCBI Taxonomy" id="588596"/>
    <lineage>
        <taxon>Eukaryota</taxon>
        <taxon>Fungi</taxon>
        <taxon>Fungi incertae sedis</taxon>
        <taxon>Mucoromycota</taxon>
        <taxon>Glomeromycotina</taxon>
        <taxon>Glomeromycetes</taxon>
        <taxon>Glomerales</taxon>
        <taxon>Glomeraceae</taxon>
        <taxon>Rhizophagus</taxon>
    </lineage>
</organism>